<sequence length="257" mass="27680">MDRRLRELLEVYSTGAGSEQCGSPYLSLASSGCHSSTAVQAVLPVDVFGRSKDAASSTTLNHSLVKRASPRIPKANEQREGVSTTPSYHRDMLLVSRPPNRRAKSYDKAYASRDDCRPTIQPRGGVEKIKSSNCVGYSHYKAVDPISLRVTAALPPIPSSYVSPAIQDTEVASTDDNSLDAKVASTDVNSLDTEVVSTDDDSQDAEVTTAGVPSSVLLSRIGLRDDKRNVAKPTLRSGKSIAVRNEPEQANTWDTTK</sequence>
<accession>A0A433QFY2</accession>
<protein>
    <submittedName>
        <fullName evidence="2">Uncharacterized protein</fullName>
    </submittedName>
</protein>
<feature type="region of interest" description="Disordered" evidence="1">
    <location>
        <begin position="229"/>
        <end position="257"/>
    </location>
</feature>
<dbReference type="AlphaFoldDB" id="A0A433QFY2"/>
<comment type="caution">
    <text evidence="2">The sequence shown here is derived from an EMBL/GenBank/DDBJ whole genome shotgun (WGS) entry which is preliminary data.</text>
</comment>
<keyword evidence="3" id="KW-1185">Reference proteome</keyword>
<evidence type="ECO:0000313" key="2">
    <source>
        <dbReference type="EMBL" id="RUS28679.1"/>
    </source>
</evidence>
<dbReference type="Proteomes" id="UP000274822">
    <property type="component" value="Unassembled WGS sequence"/>
</dbReference>
<feature type="compositionally biased region" description="Polar residues" evidence="1">
    <location>
        <begin position="248"/>
        <end position="257"/>
    </location>
</feature>
<gene>
    <name evidence="2" type="ORF">BC938DRAFT_481576</name>
</gene>
<dbReference type="EMBL" id="RBNJ01006272">
    <property type="protein sequence ID" value="RUS28679.1"/>
    <property type="molecule type" value="Genomic_DNA"/>
</dbReference>
<evidence type="ECO:0000313" key="3">
    <source>
        <dbReference type="Proteomes" id="UP000274822"/>
    </source>
</evidence>
<evidence type="ECO:0000256" key="1">
    <source>
        <dbReference type="SAM" id="MobiDB-lite"/>
    </source>
</evidence>
<organism evidence="2 3">
    <name type="scientific">Jimgerdemannia flammicorona</name>
    <dbReference type="NCBI Taxonomy" id="994334"/>
    <lineage>
        <taxon>Eukaryota</taxon>
        <taxon>Fungi</taxon>
        <taxon>Fungi incertae sedis</taxon>
        <taxon>Mucoromycota</taxon>
        <taxon>Mucoromycotina</taxon>
        <taxon>Endogonomycetes</taxon>
        <taxon>Endogonales</taxon>
        <taxon>Endogonaceae</taxon>
        <taxon>Jimgerdemannia</taxon>
    </lineage>
</organism>
<reference evidence="2 3" key="1">
    <citation type="journal article" date="2018" name="New Phytol.">
        <title>Phylogenomics of Endogonaceae and evolution of mycorrhizas within Mucoromycota.</title>
        <authorList>
            <person name="Chang Y."/>
            <person name="Desiro A."/>
            <person name="Na H."/>
            <person name="Sandor L."/>
            <person name="Lipzen A."/>
            <person name="Clum A."/>
            <person name="Barry K."/>
            <person name="Grigoriev I.V."/>
            <person name="Martin F.M."/>
            <person name="Stajich J.E."/>
            <person name="Smith M.E."/>
            <person name="Bonito G."/>
            <person name="Spatafora J.W."/>
        </authorList>
    </citation>
    <scope>NUCLEOTIDE SEQUENCE [LARGE SCALE GENOMIC DNA]</scope>
    <source>
        <strain evidence="2 3">AD002</strain>
    </source>
</reference>
<name>A0A433QFY2_9FUNG</name>
<dbReference type="PROSITE" id="PS51257">
    <property type="entry name" value="PROKAR_LIPOPROTEIN"/>
    <property type="match status" value="1"/>
</dbReference>
<proteinExistence type="predicted"/>
<feature type="region of interest" description="Disordered" evidence="1">
    <location>
        <begin position="103"/>
        <end position="124"/>
    </location>
</feature>
<feature type="compositionally biased region" description="Basic and acidic residues" evidence="1">
    <location>
        <begin position="104"/>
        <end position="117"/>
    </location>
</feature>